<feature type="transmembrane region" description="Helical" evidence="1">
    <location>
        <begin position="6"/>
        <end position="23"/>
    </location>
</feature>
<reference evidence="2 4" key="1">
    <citation type="submission" date="2017-09" db="EMBL/GenBank/DDBJ databases">
        <authorList>
            <person name="Thomas P."/>
            <person name="Seyboldt C."/>
        </authorList>
    </citation>
    <scope>NUCLEOTIDE SEQUENCE [LARGE SCALE GENOMIC DNA]</scope>
    <source>
        <strain evidence="2 4">DSM 7534</strain>
    </source>
</reference>
<evidence type="ECO:0000256" key="1">
    <source>
        <dbReference type="SAM" id="Phobius"/>
    </source>
</evidence>
<dbReference type="RefSeq" id="WP_066673678.1">
    <property type="nucleotide sequence ID" value="NZ_CABMIZ010000002.1"/>
</dbReference>
<sequence>MDYRMMVYALVGLLLLYVVIKFLKWPLKILINGVIGIVLLYIANFIGGYLGFAIGINAVTALIAGFLGVPGVIFLIIFQLFL</sequence>
<evidence type="ECO:0000313" key="3">
    <source>
        <dbReference type="EMBL" id="USS00810.1"/>
    </source>
</evidence>
<gene>
    <name evidence="2" type="ORF">CP523_07025</name>
    <name evidence="3" type="ORF">NH397_15365</name>
</gene>
<proteinExistence type="predicted"/>
<feature type="transmembrane region" description="Helical" evidence="1">
    <location>
        <begin position="58"/>
        <end position="81"/>
    </location>
</feature>
<evidence type="ECO:0000313" key="5">
    <source>
        <dbReference type="Proteomes" id="UP001055437"/>
    </source>
</evidence>
<dbReference type="EMBL" id="CP099799">
    <property type="protein sequence ID" value="USS00810.1"/>
    <property type="molecule type" value="Genomic_DNA"/>
</dbReference>
<evidence type="ECO:0000313" key="4">
    <source>
        <dbReference type="Proteomes" id="UP000280586"/>
    </source>
</evidence>
<dbReference type="GeneID" id="303560425"/>
<dbReference type="KEGG" id="csep:CP523_07025"/>
<keyword evidence="1" id="KW-0812">Transmembrane</keyword>
<name>A0A9N7JLK1_CLOSE</name>
<dbReference type="InterPro" id="IPR010001">
    <property type="entry name" value="BofA"/>
</dbReference>
<dbReference type="NCBIfam" id="TIGR02862">
    <property type="entry name" value="spore_BofA"/>
    <property type="match status" value="1"/>
</dbReference>
<dbReference type="Proteomes" id="UP001055437">
    <property type="component" value="Chromosome"/>
</dbReference>
<dbReference type="Pfam" id="PF07441">
    <property type="entry name" value="BofA"/>
    <property type="match status" value="1"/>
</dbReference>
<dbReference type="Proteomes" id="UP000280586">
    <property type="component" value="Chromosome"/>
</dbReference>
<dbReference type="EMBL" id="CP023671">
    <property type="protein sequence ID" value="AYE34224.1"/>
    <property type="molecule type" value="Genomic_DNA"/>
</dbReference>
<keyword evidence="1" id="KW-1133">Transmembrane helix</keyword>
<protein>
    <submittedName>
        <fullName evidence="2 3">Pro-sigmaK processing inhibitor BofA</fullName>
    </submittedName>
</protein>
<dbReference type="AlphaFoldDB" id="A0A9N7JLK1"/>
<keyword evidence="1" id="KW-0472">Membrane</keyword>
<reference evidence="3" key="2">
    <citation type="submission" date="2022-06" db="EMBL/GenBank/DDBJ databases">
        <authorList>
            <person name="Holder M.E."/>
            <person name="Ajami N.J."/>
            <person name="Petrosino J.F."/>
        </authorList>
    </citation>
    <scope>NUCLEOTIDE SEQUENCE</scope>
    <source>
        <strain evidence="3">RMA 8861</strain>
    </source>
</reference>
<organism evidence="2 4">
    <name type="scientific">Clostridium septicum</name>
    <dbReference type="NCBI Taxonomy" id="1504"/>
    <lineage>
        <taxon>Bacteria</taxon>
        <taxon>Bacillati</taxon>
        <taxon>Bacillota</taxon>
        <taxon>Clostridia</taxon>
        <taxon>Eubacteriales</taxon>
        <taxon>Clostridiaceae</taxon>
        <taxon>Clostridium</taxon>
    </lineage>
</organism>
<keyword evidence="5" id="KW-1185">Reference proteome</keyword>
<evidence type="ECO:0000313" key="2">
    <source>
        <dbReference type="EMBL" id="AYE34224.1"/>
    </source>
</evidence>
<dbReference type="OrthoDB" id="1699162at2"/>
<accession>A0A9N7JLK1</accession>
<feature type="transmembrane region" description="Helical" evidence="1">
    <location>
        <begin position="30"/>
        <end position="52"/>
    </location>
</feature>